<proteinExistence type="predicted"/>
<evidence type="ECO:0000256" key="1">
    <source>
        <dbReference type="SAM" id="MobiDB-lite"/>
    </source>
</evidence>
<name>A0A5B7GMQ2_PORTR</name>
<dbReference type="PANTHER" id="PTHR35617:SF3">
    <property type="entry name" value="CORE-BINDING (CB) DOMAIN-CONTAINING PROTEIN"/>
    <property type="match status" value="1"/>
</dbReference>
<gene>
    <name evidence="2" type="ORF">E2C01_055442</name>
</gene>
<organism evidence="2 3">
    <name type="scientific">Portunus trituberculatus</name>
    <name type="common">Swimming crab</name>
    <name type="synonym">Neptunus trituberculatus</name>
    <dbReference type="NCBI Taxonomy" id="210409"/>
    <lineage>
        <taxon>Eukaryota</taxon>
        <taxon>Metazoa</taxon>
        <taxon>Ecdysozoa</taxon>
        <taxon>Arthropoda</taxon>
        <taxon>Crustacea</taxon>
        <taxon>Multicrustacea</taxon>
        <taxon>Malacostraca</taxon>
        <taxon>Eumalacostraca</taxon>
        <taxon>Eucarida</taxon>
        <taxon>Decapoda</taxon>
        <taxon>Pleocyemata</taxon>
        <taxon>Brachyura</taxon>
        <taxon>Eubrachyura</taxon>
        <taxon>Portunoidea</taxon>
        <taxon>Portunidae</taxon>
        <taxon>Portuninae</taxon>
        <taxon>Portunus</taxon>
    </lineage>
</organism>
<protein>
    <submittedName>
        <fullName evidence="2">Uncharacterized protein</fullName>
    </submittedName>
</protein>
<evidence type="ECO:0000313" key="2">
    <source>
        <dbReference type="EMBL" id="MPC61371.1"/>
    </source>
</evidence>
<dbReference type="Proteomes" id="UP000324222">
    <property type="component" value="Unassembled WGS sequence"/>
</dbReference>
<feature type="region of interest" description="Disordered" evidence="1">
    <location>
        <begin position="1"/>
        <end position="24"/>
    </location>
</feature>
<dbReference type="AlphaFoldDB" id="A0A5B7GMQ2"/>
<dbReference type="PANTHER" id="PTHR35617">
    <property type="entry name" value="PHAGE_INTEGRASE DOMAIN-CONTAINING PROTEIN"/>
    <property type="match status" value="1"/>
</dbReference>
<comment type="caution">
    <text evidence="2">The sequence shown here is derived from an EMBL/GenBank/DDBJ whole genome shotgun (WGS) entry which is preliminary data.</text>
</comment>
<accession>A0A5B7GMQ2</accession>
<keyword evidence="3" id="KW-1185">Reference proteome</keyword>
<dbReference type="EMBL" id="VSRR010018469">
    <property type="protein sequence ID" value="MPC61371.1"/>
    <property type="molecule type" value="Genomic_DNA"/>
</dbReference>
<sequence>MAFPEKHCAKTLSPHSTSDRCGGKEATAPDFLAKSQLPGNESQSSFTIPALTEYVGDSERDWLLCPVRAIREYFHKTRDCYPRCSRLFVTVTEPWCVVHPHTISHWICQVIQRSYEDVSEEDMHLVQVKAHEVRAVAMSALFKKILSIPAILQAGTWKRRSKACTAIWTLKLLSAFSSLSSTTSMKSRSECTTAVRSASVITFGTGESSSTSSLAANSCSYSTKSSALRSSAWDWTSSAMSSTLMVSSPSAVKRAELASSAISCCRSS</sequence>
<reference evidence="2 3" key="1">
    <citation type="submission" date="2019-05" db="EMBL/GenBank/DDBJ databases">
        <title>Another draft genome of Portunus trituberculatus and its Hox gene families provides insights of decapod evolution.</title>
        <authorList>
            <person name="Jeong J.-H."/>
            <person name="Song I."/>
            <person name="Kim S."/>
            <person name="Choi T."/>
            <person name="Kim D."/>
            <person name="Ryu S."/>
            <person name="Kim W."/>
        </authorList>
    </citation>
    <scope>NUCLEOTIDE SEQUENCE [LARGE SCALE GENOMIC DNA]</scope>
    <source>
        <tissue evidence="2">Muscle</tissue>
    </source>
</reference>
<evidence type="ECO:0000313" key="3">
    <source>
        <dbReference type="Proteomes" id="UP000324222"/>
    </source>
</evidence>